<keyword evidence="1" id="KW-1133">Transmembrane helix</keyword>
<keyword evidence="1" id="KW-0812">Transmembrane</keyword>
<sequence length="135" mass="15517">MQTKANIKKRDLRIFSFALTVILSLFSVKFCKAMNLQAGGALLAMALATFFIGLFLPILILPVYKILSFIGKIIGHIVTALLLGVIFYCVFTPISVILRLTKKDILRLRFEKNKTSYWISRKNRTSKRENLERQY</sequence>
<gene>
    <name evidence="2" type="ORF">COS99_07155</name>
</gene>
<protein>
    <submittedName>
        <fullName evidence="2">Uncharacterized protein</fullName>
    </submittedName>
</protein>
<dbReference type="Pfam" id="PF19588">
    <property type="entry name" value="SxtJ"/>
    <property type="match status" value="1"/>
</dbReference>
<reference evidence="2 3" key="1">
    <citation type="submission" date="2017-09" db="EMBL/GenBank/DDBJ databases">
        <title>Depth-based differentiation of microbial function through sediment-hosted aquifers and enrichment of novel symbionts in the deep terrestrial subsurface.</title>
        <authorList>
            <person name="Probst A.J."/>
            <person name="Ladd B."/>
            <person name="Jarett J.K."/>
            <person name="Geller-Mcgrath D.E."/>
            <person name="Sieber C.M."/>
            <person name="Emerson J.B."/>
            <person name="Anantharaman K."/>
            <person name="Thomas B.C."/>
            <person name="Malmstrom R."/>
            <person name="Stieglmeier M."/>
            <person name="Klingl A."/>
            <person name="Woyke T."/>
            <person name="Ryan C.M."/>
            <person name="Banfield J.F."/>
        </authorList>
    </citation>
    <scope>NUCLEOTIDE SEQUENCE [LARGE SCALE GENOMIC DNA]</scope>
    <source>
        <strain evidence="2">CG07_land_8_20_14_0_80_42_15</strain>
    </source>
</reference>
<organism evidence="2 3">
    <name type="scientific">Candidatus Aquitaenariimonas noxiae</name>
    <dbReference type="NCBI Taxonomy" id="1974741"/>
    <lineage>
        <taxon>Bacteria</taxon>
        <taxon>Pseudomonadati</taxon>
        <taxon>Candidatus Omnitrophota</taxon>
        <taxon>Candidatus Aquitaenariimonas</taxon>
    </lineage>
</organism>
<dbReference type="Proteomes" id="UP000230052">
    <property type="component" value="Unassembled WGS sequence"/>
</dbReference>
<accession>A0A2J0L3M2</accession>
<dbReference type="EMBL" id="PEWV01000071">
    <property type="protein sequence ID" value="PIU41107.1"/>
    <property type="molecule type" value="Genomic_DNA"/>
</dbReference>
<keyword evidence="1" id="KW-0472">Membrane</keyword>
<dbReference type="InterPro" id="IPR045781">
    <property type="entry name" value="SxtJ"/>
</dbReference>
<name>A0A2J0L3M2_9BACT</name>
<evidence type="ECO:0000256" key="1">
    <source>
        <dbReference type="SAM" id="Phobius"/>
    </source>
</evidence>
<evidence type="ECO:0000313" key="2">
    <source>
        <dbReference type="EMBL" id="PIU41107.1"/>
    </source>
</evidence>
<proteinExistence type="predicted"/>
<feature type="transmembrane region" description="Helical" evidence="1">
    <location>
        <begin position="73"/>
        <end position="100"/>
    </location>
</feature>
<comment type="caution">
    <text evidence="2">The sequence shown here is derived from an EMBL/GenBank/DDBJ whole genome shotgun (WGS) entry which is preliminary data.</text>
</comment>
<dbReference type="AlphaFoldDB" id="A0A2J0L3M2"/>
<evidence type="ECO:0000313" key="3">
    <source>
        <dbReference type="Proteomes" id="UP000230052"/>
    </source>
</evidence>
<feature type="transmembrane region" description="Helical" evidence="1">
    <location>
        <begin position="42"/>
        <end position="67"/>
    </location>
</feature>